<evidence type="ECO:0000256" key="1">
    <source>
        <dbReference type="ARBA" id="ARBA00004141"/>
    </source>
</evidence>
<dbReference type="PROSITE" id="PS51439">
    <property type="entry name" value="MENTAL"/>
    <property type="match status" value="1"/>
</dbReference>
<dbReference type="InterPro" id="IPR023393">
    <property type="entry name" value="START-like_dom_sf"/>
</dbReference>
<dbReference type="PRINTS" id="PR00978">
    <property type="entry name" value="STARPROTEIN"/>
</dbReference>
<reference evidence="4" key="1">
    <citation type="submission" date="2022-03" db="EMBL/GenBank/DDBJ databases">
        <authorList>
            <person name="Martin C."/>
        </authorList>
    </citation>
    <scope>NUCLEOTIDE SEQUENCE</scope>
</reference>
<dbReference type="GO" id="GO:0008289">
    <property type="term" value="F:lipid binding"/>
    <property type="evidence" value="ECO:0007669"/>
    <property type="project" value="InterPro"/>
</dbReference>
<dbReference type="GO" id="GO:0140284">
    <property type="term" value="C:endoplasmic reticulum-endosome membrane contact site"/>
    <property type="evidence" value="ECO:0007669"/>
    <property type="project" value="TreeGrafter"/>
</dbReference>
<name>A0A8J1UDW9_OWEFU</name>
<comment type="subcellular location">
    <subcellularLocation>
        <location evidence="1">Membrane</location>
        <topology evidence="1">Multi-pass membrane protein</topology>
    </subcellularLocation>
</comment>
<proteinExistence type="predicted"/>
<dbReference type="GO" id="GO:0031902">
    <property type="term" value="C:late endosome membrane"/>
    <property type="evidence" value="ECO:0007669"/>
    <property type="project" value="TreeGrafter"/>
</dbReference>
<dbReference type="GO" id="GO:0005789">
    <property type="term" value="C:endoplasmic reticulum membrane"/>
    <property type="evidence" value="ECO:0007669"/>
    <property type="project" value="TreeGrafter"/>
</dbReference>
<evidence type="ECO:0000256" key="3">
    <source>
        <dbReference type="ARBA" id="ARBA00023136"/>
    </source>
</evidence>
<dbReference type="EMBL" id="CAIIXF020000001">
    <property type="protein sequence ID" value="CAH1773226.1"/>
    <property type="molecule type" value="Genomic_DNA"/>
</dbReference>
<evidence type="ECO:0000313" key="5">
    <source>
        <dbReference type="Proteomes" id="UP000749559"/>
    </source>
</evidence>
<dbReference type="AlphaFoldDB" id="A0A8J1UDW9"/>
<keyword evidence="3" id="KW-0472">Membrane</keyword>
<sequence>MSVNRAPNDMGSRNAKAREAGEILYNSLSNSNNSSSRLDGRSNTRNLAESSIAIEGGIDGRVSAVRRTFCLIILFDLLFSFILWVLYSQFTSKPLMVAIYEQVEKYSIRTSLFDTVLAAASRFTILILSYALFRSRKPWFVAITTALTCGFLVAKAFLFQFDKHNALDYIVLIVSFLITWIETWFMDFKVLPREQKARERAESLLGSYPNHIVDERTPLLGNNMSPGPQDDNFISLPGSDDEDSQIFGSLPTTRGHSRSNSRSSAISWQLGEEEQQYLKVAKEASDTAWRLYQATDGWKEENVKNDEEKIYTKVIPNIGKIFKSETIVDADAEKLFGLLWNGVEAETEWNPTVTEVQIAQTIDDHTDITYHVAAEAAGGMVSARDFVNLRTWRIKHGCIFSAGCSVEHKDYPANPKYVRGENGPGGWVFEPIDGQKGRCRFTWILNTMPKGWLPQYLVDQALSGVMLLFIKNLKIRVADVEKS</sequence>
<dbReference type="GO" id="GO:0099044">
    <property type="term" value="P:vesicle tethering to endoplasmic reticulum"/>
    <property type="evidence" value="ECO:0007669"/>
    <property type="project" value="TreeGrafter"/>
</dbReference>
<dbReference type="Proteomes" id="UP000749559">
    <property type="component" value="Unassembled WGS sequence"/>
</dbReference>
<dbReference type="SMART" id="SM00234">
    <property type="entry name" value="START"/>
    <property type="match status" value="1"/>
</dbReference>
<dbReference type="Pfam" id="PF10457">
    <property type="entry name" value="MENTAL"/>
    <property type="match status" value="1"/>
</dbReference>
<dbReference type="SUPFAM" id="SSF55961">
    <property type="entry name" value="Bet v1-like"/>
    <property type="match status" value="1"/>
</dbReference>
<dbReference type="OrthoDB" id="74575at2759"/>
<evidence type="ECO:0000313" key="4">
    <source>
        <dbReference type="EMBL" id="CAH1773226.1"/>
    </source>
</evidence>
<gene>
    <name evidence="4" type="ORF">OFUS_LOCUS851</name>
</gene>
<dbReference type="PANTHER" id="PTHR46121">
    <property type="entry name" value="STEROIDOGENIC ACUTE REGULATORY PROTEIN-LIKE"/>
    <property type="match status" value="1"/>
</dbReference>
<keyword evidence="5" id="KW-1185">Reference proteome</keyword>
<dbReference type="InterPro" id="IPR002913">
    <property type="entry name" value="START_lipid-bd_dom"/>
</dbReference>
<evidence type="ECO:0000256" key="2">
    <source>
        <dbReference type="ARBA" id="ARBA00022692"/>
    </source>
</evidence>
<comment type="caution">
    <text evidence="4">The sequence shown here is derived from an EMBL/GenBank/DDBJ whole genome shotgun (WGS) entry which is preliminary data.</text>
</comment>
<protein>
    <submittedName>
        <fullName evidence="4">Uncharacterized protein</fullName>
    </submittedName>
</protein>
<accession>A0A8J1UDW9</accession>
<organism evidence="4 5">
    <name type="scientific">Owenia fusiformis</name>
    <name type="common">Polychaete worm</name>
    <dbReference type="NCBI Taxonomy" id="6347"/>
    <lineage>
        <taxon>Eukaryota</taxon>
        <taxon>Metazoa</taxon>
        <taxon>Spiralia</taxon>
        <taxon>Lophotrochozoa</taxon>
        <taxon>Annelida</taxon>
        <taxon>Polychaeta</taxon>
        <taxon>Sedentaria</taxon>
        <taxon>Canalipalpata</taxon>
        <taxon>Sabellida</taxon>
        <taxon>Oweniida</taxon>
        <taxon>Oweniidae</taxon>
        <taxon>Owenia</taxon>
    </lineage>
</organism>
<dbReference type="InterPro" id="IPR051869">
    <property type="entry name" value="STARD3"/>
</dbReference>
<keyword evidence="2" id="KW-0812">Transmembrane</keyword>
<dbReference type="Gene3D" id="3.30.530.20">
    <property type="match status" value="1"/>
</dbReference>
<dbReference type="PROSITE" id="PS50848">
    <property type="entry name" value="START"/>
    <property type="match status" value="1"/>
</dbReference>
<dbReference type="PANTHER" id="PTHR46121:SF4">
    <property type="entry name" value="STEROIDOGENIC ACUTE REGULATORY PROTEIN-LIKE"/>
    <property type="match status" value="1"/>
</dbReference>
<dbReference type="InterPro" id="IPR019498">
    <property type="entry name" value="MENTAL"/>
</dbReference>
<dbReference type="GO" id="GO:0005765">
    <property type="term" value="C:lysosomal membrane"/>
    <property type="evidence" value="ECO:0007669"/>
    <property type="project" value="TreeGrafter"/>
</dbReference>
<dbReference type="InterPro" id="IPR000799">
    <property type="entry name" value="StAR-like"/>
</dbReference>
<dbReference type="Pfam" id="PF01852">
    <property type="entry name" value="START"/>
    <property type="match status" value="1"/>
</dbReference>